<evidence type="ECO:0000313" key="4">
    <source>
        <dbReference type="Proteomes" id="UP000799776"/>
    </source>
</evidence>
<feature type="region of interest" description="Disordered" evidence="1">
    <location>
        <begin position="342"/>
        <end position="393"/>
    </location>
</feature>
<organism evidence="3 4">
    <name type="scientific">Saccharata proteae CBS 121410</name>
    <dbReference type="NCBI Taxonomy" id="1314787"/>
    <lineage>
        <taxon>Eukaryota</taxon>
        <taxon>Fungi</taxon>
        <taxon>Dikarya</taxon>
        <taxon>Ascomycota</taxon>
        <taxon>Pezizomycotina</taxon>
        <taxon>Dothideomycetes</taxon>
        <taxon>Dothideomycetes incertae sedis</taxon>
        <taxon>Botryosphaeriales</taxon>
        <taxon>Saccharataceae</taxon>
        <taxon>Saccharata</taxon>
    </lineage>
</organism>
<dbReference type="EMBL" id="ML978745">
    <property type="protein sequence ID" value="KAF2084164.1"/>
    <property type="molecule type" value="Genomic_DNA"/>
</dbReference>
<dbReference type="GO" id="GO:0005524">
    <property type="term" value="F:ATP binding"/>
    <property type="evidence" value="ECO:0007669"/>
    <property type="project" value="InterPro"/>
</dbReference>
<dbReference type="OrthoDB" id="10042665at2759"/>
<accession>A0A9P4LUH7</accession>
<evidence type="ECO:0000313" key="3">
    <source>
        <dbReference type="EMBL" id="KAF2084164.1"/>
    </source>
</evidence>
<dbReference type="PANTHER" id="PTHR46411">
    <property type="entry name" value="FAMILY ATPASE, PUTATIVE-RELATED"/>
    <property type="match status" value="1"/>
</dbReference>
<dbReference type="InterPro" id="IPR003959">
    <property type="entry name" value="ATPase_AAA_core"/>
</dbReference>
<dbReference type="Gene3D" id="3.40.50.300">
    <property type="entry name" value="P-loop containing nucleotide triphosphate hydrolases"/>
    <property type="match status" value="1"/>
</dbReference>
<dbReference type="SMART" id="SM00382">
    <property type="entry name" value="AAA"/>
    <property type="match status" value="1"/>
</dbReference>
<protein>
    <submittedName>
        <fullName evidence="3">P-loop containing nucleoside triphosphate hydrolase protein</fullName>
    </submittedName>
</protein>
<dbReference type="GO" id="GO:0016887">
    <property type="term" value="F:ATP hydrolysis activity"/>
    <property type="evidence" value="ECO:0007669"/>
    <property type="project" value="InterPro"/>
</dbReference>
<sequence length="393" mass="44676">LPHDVLAYALRSRSWHYLDIDQIQNIDATKKRNESGFEELVMNEKHKELVLALVESHHSESRAITAETNPDISMDLVQGKGKGLIILLHGVPGVGKTSTAETVAAYTQKPLYPITCGDVGEKAIEVEANLERHFQLAHKWGCVLLLDEADVFLAKRDNKDVKRNAIVSVFLRTLEWYSGILFLTTNRVGVIDEAFRSRIQIQLYYPNLDKASTLRIWENSLKMIQRKNENLEVKIGFNRKEILDYSAQHFDENKLEGSNERSITSWNGRQIRNAFQTAIALAQYDRLRNIKNAIIDEHLTEEEARKKYKTATLKQTHFSHVAALNKEYYDYVRLTNQGLNDDEVAGQEGTRAPSTPMSTPSAGIRKLRQQRLASPSAQGRRFKQSVSGDIDAE</sequence>
<dbReference type="InterPro" id="IPR003593">
    <property type="entry name" value="AAA+_ATPase"/>
</dbReference>
<feature type="compositionally biased region" description="Polar residues" evidence="1">
    <location>
        <begin position="352"/>
        <end position="361"/>
    </location>
</feature>
<name>A0A9P4LUH7_9PEZI</name>
<feature type="non-terminal residue" evidence="3">
    <location>
        <position position="1"/>
    </location>
</feature>
<proteinExistence type="predicted"/>
<dbReference type="InterPro" id="IPR056599">
    <property type="entry name" value="AAA_lid_fung"/>
</dbReference>
<keyword evidence="4" id="KW-1185">Reference proteome</keyword>
<feature type="domain" description="AAA+ ATPase" evidence="2">
    <location>
        <begin position="82"/>
        <end position="209"/>
    </location>
</feature>
<dbReference type="CDD" id="cd19481">
    <property type="entry name" value="RecA-like_protease"/>
    <property type="match status" value="1"/>
</dbReference>
<comment type="caution">
    <text evidence="3">The sequence shown here is derived from an EMBL/GenBank/DDBJ whole genome shotgun (WGS) entry which is preliminary data.</text>
</comment>
<keyword evidence="3" id="KW-0378">Hydrolase</keyword>
<dbReference type="Pfam" id="PF23232">
    <property type="entry name" value="AAA_lid_13"/>
    <property type="match status" value="1"/>
</dbReference>
<dbReference type="Pfam" id="PF00004">
    <property type="entry name" value="AAA"/>
    <property type="match status" value="1"/>
</dbReference>
<evidence type="ECO:0000259" key="2">
    <source>
        <dbReference type="SMART" id="SM00382"/>
    </source>
</evidence>
<evidence type="ECO:0000256" key="1">
    <source>
        <dbReference type="SAM" id="MobiDB-lite"/>
    </source>
</evidence>
<dbReference type="AlphaFoldDB" id="A0A9P4LUH7"/>
<gene>
    <name evidence="3" type="ORF">K490DRAFT_49829</name>
</gene>
<dbReference type="SUPFAM" id="SSF52540">
    <property type="entry name" value="P-loop containing nucleoside triphosphate hydrolases"/>
    <property type="match status" value="1"/>
</dbReference>
<dbReference type="PANTHER" id="PTHR46411:SF2">
    <property type="entry name" value="AAA+ ATPASE DOMAIN-CONTAINING PROTEIN"/>
    <property type="match status" value="1"/>
</dbReference>
<dbReference type="Proteomes" id="UP000799776">
    <property type="component" value="Unassembled WGS sequence"/>
</dbReference>
<reference evidence="3" key="1">
    <citation type="journal article" date="2020" name="Stud. Mycol.">
        <title>101 Dothideomycetes genomes: a test case for predicting lifestyles and emergence of pathogens.</title>
        <authorList>
            <person name="Haridas S."/>
            <person name="Albert R."/>
            <person name="Binder M."/>
            <person name="Bloem J."/>
            <person name="Labutti K."/>
            <person name="Salamov A."/>
            <person name="Andreopoulos B."/>
            <person name="Baker S."/>
            <person name="Barry K."/>
            <person name="Bills G."/>
            <person name="Bluhm B."/>
            <person name="Cannon C."/>
            <person name="Castanera R."/>
            <person name="Culley D."/>
            <person name="Daum C."/>
            <person name="Ezra D."/>
            <person name="Gonzalez J."/>
            <person name="Henrissat B."/>
            <person name="Kuo A."/>
            <person name="Liang C."/>
            <person name="Lipzen A."/>
            <person name="Lutzoni F."/>
            <person name="Magnuson J."/>
            <person name="Mondo S."/>
            <person name="Nolan M."/>
            <person name="Ohm R."/>
            <person name="Pangilinan J."/>
            <person name="Park H.-J."/>
            <person name="Ramirez L."/>
            <person name="Alfaro M."/>
            <person name="Sun H."/>
            <person name="Tritt A."/>
            <person name="Yoshinaga Y."/>
            <person name="Zwiers L.-H."/>
            <person name="Turgeon B."/>
            <person name="Goodwin S."/>
            <person name="Spatafora J."/>
            <person name="Crous P."/>
            <person name="Grigoriev I."/>
        </authorList>
    </citation>
    <scope>NUCLEOTIDE SEQUENCE</scope>
    <source>
        <strain evidence="3">CBS 121410</strain>
    </source>
</reference>
<dbReference type="InterPro" id="IPR027417">
    <property type="entry name" value="P-loop_NTPase"/>
</dbReference>